<gene>
    <name evidence="2" type="ORF">Tco_0725924</name>
</gene>
<reference evidence="2" key="1">
    <citation type="journal article" date="2022" name="Int. J. Mol. Sci.">
        <title>Draft Genome of Tanacetum Coccineum: Genomic Comparison of Closely Related Tanacetum-Family Plants.</title>
        <authorList>
            <person name="Yamashiro T."/>
            <person name="Shiraishi A."/>
            <person name="Nakayama K."/>
            <person name="Satake H."/>
        </authorList>
    </citation>
    <scope>NUCLEOTIDE SEQUENCE</scope>
</reference>
<proteinExistence type="predicted"/>
<accession>A0ABQ4YFQ3</accession>
<dbReference type="EMBL" id="BQNB010010346">
    <property type="protein sequence ID" value="GJS76043.1"/>
    <property type="molecule type" value="Genomic_DNA"/>
</dbReference>
<protein>
    <recommendedName>
        <fullName evidence="4">Retrotransposon gag domain-containing protein</fullName>
    </recommendedName>
</protein>
<evidence type="ECO:0008006" key="4">
    <source>
        <dbReference type="Google" id="ProtNLM"/>
    </source>
</evidence>
<dbReference type="Proteomes" id="UP001151760">
    <property type="component" value="Unassembled WGS sequence"/>
</dbReference>
<name>A0ABQ4YFQ3_9ASTR</name>
<sequence length="150" mass="17219">MTNTRSGITHAAIEEMINRRVNATLEAHRVNRNLELGNGNDNGNGNGNGNVNGNNRDDNGDSNENHNVNGRGDRWSEKMETMFHISNCPEKYQVKYTTCTLLDSALTWWNSHKRTIGTNAPYTLSWRELMKLMTEVYFLRNKIQKMETEL</sequence>
<feature type="region of interest" description="Disordered" evidence="1">
    <location>
        <begin position="34"/>
        <end position="73"/>
    </location>
</feature>
<feature type="compositionally biased region" description="Gly residues" evidence="1">
    <location>
        <begin position="40"/>
        <end position="50"/>
    </location>
</feature>
<organism evidence="2 3">
    <name type="scientific">Tanacetum coccineum</name>
    <dbReference type="NCBI Taxonomy" id="301880"/>
    <lineage>
        <taxon>Eukaryota</taxon>
        <taxon>Viridiplantae</taxon>
        <taxon>Streptophyta</taxon>
        <taxon>Embryophyta</taxon>
        <taxon>Tracheophyta</taxon>
        <taxon>Spermatophyta</taxon>
        <taxon>Magnoliopsida</taxon>
        <taxon>eudicotyledons</taxon>
        <taxon>Gunneridae</taxon>
        <taxon>Pentapetalae</taxon>
        <taxon>asterids</taxon>
        <taxon>campanulids</taxon>
        <taxon>Asterales</taxon>
        <taxon>Asteraceae</taxon>
        <taxon>Asteroideae</taxon>
        <taxon>Anthemideae</taxon>
        <taxon>Anthemidinae</taxon>
        <taxon>Tanacetum</taxon>
    </lineage>
</organism>
<reference evidence="2" key="2">
    <citation type="submission" date="2022-01" db="EMBL/GenBank/DDBJ databases">
        <authorList>
            <person name="Yamashiro T."/>
            <person name="Shiraishi A."/>
            <person name="Satake H."/>
            <person name="Nakayama K."/>
        </authorList>
    </citation>
    <scope>NUCLEOTIDE SEQUENCE</scope>
</reference>
<comment type="caution">
    <text evidence="2">The sequence shown here is derived from an EMBL/GenBank/DDBJ whole genome shotgun (WGS) entry which is preliminary data.</text>
</comment>
<evidence type="ECO:0000256" key="1">
    <source>
        <dbReference type="SAM" id="MobiDB-lite"/>
    </source>
</evidence>
<evidence type="ECO:0000313" key="2">
    <source>
        <dbReference type="EMBL" id="GJS76043.1"/>
    </source>
</evidence>
<evidence type="ECO:0000313" key="3">
    <source>
        <dbReference type="Proteomes" id="UP001151760"/>
    </source>
</evidence>
<keyword evidence="3" id="KW-1185">Reference proteome</keyword>